<dbReference type="PANTHER" id="PTHR48154:SF1">
    <property type="entry name" value="PROTEIN, PUTATIVE-RELATED"/>
    <property type="match status" value="1"/>
</dbReference>
<comment type="caution">
    <text evidence="2">The sequence shown here is derived from an EMBL/GenBank/DDBJ whole genome shotgun (WGS) entry which is preliminary data.</text>
</comment>
<dbReference type="Pfam" id="PF24924">
    <property type="entry name" value="DUF7745"/>
    <property type="match status" value="1"/>
</dbReference>
<evidence type="ECO:0000313" key="2">
    <source>
        <dbReference type="EMBL" id="KAI5433859.1"/>
    </source>
</evidence>
<dbReference type="Proteomes" id="UP001058974">
    <property type="component" value="Chromosome 2"/>
</dbReference>
<proteinExistence type="predicted"/>
<dbReference type="EMBL" id="JAMSHJ010000002">
    <property type="protein sequence ID" value="KAI5433859.1"/>
    <property type="molecule type" value="Genomic_DNA"/>
</dbReference>
<accession>A0A9D4Y713</accession>
<name>A0A9D4Y713_PEA</name>
<dbReference type="InterPro" id="IPR056647">
    <property type="entry name" value="DUF7745"/>
</dbReference>
<sequence>MDYGRRNTKKYNFICPYLKELRKLSSFILDPLDFKQRHGKLLSVLSADLLEGLLSVLVQFYDPLYRCFTFPDYQLMPMLEEYAHLLGIPVSDKVPFSGLEKILRPHIIVEALHLKKSEIEAHWVKKGGMFGLTSEFLIQEATAFAQAGSVDAFEAIFVLLIYRLALFPNIDGFVDVNAIRIFLIGNPVPTLLGDMYFSLHLRNSKGSGMIVCCVPLMYKWFISHLPQTPTFMENKQCLRWSQRLMSLTNDYIFWYDSSMGSLETIDCCGELSNVPIIGTQGEINYNPTLACRQLGFPLRGKPNHSQKGRSKLGPCDCVALEAYTSWVKKRALELNILYACERPMSMVVVEPLTIPNQDVEELEDALAKMKQEKDMWEEWFHAFSRKHEALQLESKDKDALIELLEDRVVKRQKEP</sequence>
<evidence type="ECO:0000313" key="3">
    <source>
        <dbReference type="Proteomes" id="UP001058974"/>
    </source>
</evidence>
<organism evidence="2 3">
    <name type="scientific">Pisum sativum</name>
    <name type="common">Garden pea</name>
    <name type="synonym">Lathyrus oleraceus</name>
    <dbReference type="NCBI Taxonomy" id="3888"/>
    <lineage>
        <taxon>Eukaryota</taxon>
        <taxon>Viridiplantae</taxon>
        <taxon>Streptophyta</taxon>
        <taxon>Embryophyta</taxon>
        <taxon>Tracheophyta</taxon>
        <taxon>Spermatophyta</taxon>
        <taxon>Magnoliopsida</taxon>
        <taxon>eudicotyledons</taxon>
        <taxon>Gunneridae</taxon>
        <taxon>Pentapetalae</taxon>
        <taxon>rosids</taxon>
        <taxon>fabids</taxon>
        <taxon>Fabales</taxon>
        <taxon>Fabaceae</taxon>
        <taxon>Papilionoideae</taxon>
        <taxon>50 kb inversion clade</taxon>
        <taxon>NPAAA clade</taxon>
        <taxon>Hologalegina</taxon>
        <taxon>IRL clade</taxon>
        <taxon>Fabeae</taxon>
        <taxon>Lathyrus</taxon>
    </lineage>
</organism>
<dbReference type="AlphaFoldDB" id="A0A9D4Y713"/>
<protein>
    <recommendedName>
        <fullName evidence="1">DUF7745 domain-containing protein</fullName>
    </recommendedName>
</protein>
<dbReference type="PANTHER" id="PTHR48154">
    <property type="entry name" value="PROTEIN, PUTATIVE-RELATED"/>
    <property type="match status" value="1"/>
</dbReference>
<gene>
    <name evidence="2" type="ORF">KIW84_020917</name>
</gene>
<keyword evidence="3" id="KW-1185">Reference proteome</keyword>
<dbReference type="Gramene" id="Psat02G0091700-T1">
    <property type="protein sequence ID" value="KAI5433859.1"/>
    <property type="gene ID" value="KIW84_020917"/>
</dbReference>
<reference evidence="2 3" key="1">
    <citation type="journal article" date="2022" name="Nat. Genet.">
        <title>Improved pea reference genome and pan-genome highlight genomic features and evolutionary characteristics.</title>
        <authorList>
            <person name="Yang T."/>
            <person name="Liu R."/>
            <person name="Luo Y."/>
            <person name="Hu S."/>
            <person name="Wang D."/>
            <person name="Wang C."/>
            <person name="Pandey M.K."/>
            <person name="Ge S."/>
            <person name="Xu Q."/>
            <person name="Li N."/>
            <person name="Li G."/>
            <person name="Huang Y."/>
            <person name="Saxena R.K."/>
            <person name="Ji Y."/>
            <person name="Li M."/>
            <person name="Yan X."/>
            <person name="He Y."/>
            <person name="Liu Y."/>
            <person name="Wang X."/>
            <person name="Xiang C."/>
            <person name="Varshney R.K."/>
            <person name="Ding H."/>
            <person name="Gao S."/>
            <person name="Zong X."/>
        </authorList>
    </citation>
    <scope>NUCLEOTIDE SEQUENCE [LARGE SCALE GENOMIC DNA]</scope>
    <source>
        <strain evidence="2 3">cv. Zhongwan 6</strain>
    </source>
</reference>
<feature type="domain" description="DUF7745" evidence="1">
    <location>
        <begin position="21"/>
        <end position="305"/>
    </location>
</feature>
<evidence type="ECO:0000259" key="1">
    <source>
        <dbReference type="Pfam" id="PF24924"/>
    </source>
</evidence>